<feature type="transmembrane region" description="Helical" evidence="1">
    <location>
        <begin position="12"/>
        <end position="31"/>
    </location>
</feature>
<dbReference type="Proteomes" id="UP001311915">
    <property type="component" value="Unassembled WGS sequence"/>
</dbReference>
<gene>
    <name evidence="2" type="ORF">R3W88_006844</name>
</gene>
<protein>
    <submittedName>
        <fullName evidence="2">Uncharacterized protein</fullName>
    </submittedName>
</protein>
<comment type="caution">
    <text evidence="2">The sequence shown here is derived from an EMBL/GenBank/DDBJ whole genome shotgun (WGS) entry which is preliminary data.</text>
</comment>
<proteinExistence type="predicted"/>
<reference evidence="2 3" key="1">
    <citation type="submission" date="2023-10" db="EMBL/GenBank/DDBJ databases">
        <title>Genome-Wide Identification Analysis in wild type Solanum Pinnatisectum Reveals Some Genes Defensing Phytophthora Infestans.</title>
        <authorList>
            <person name="Sun C."/>
        </authorList>
    </citation>
    <scope>NUCLEOTIDE SEQUENCE [LARGE SCALE GENOMIC DNA]</scope>
    <source>
        <strain evidence="2">LQN</strain>
        <tissue evidence="2">Leaf</tissue>
    </source>
</reference>
<evidence type="ECO:0000313" key="3">
    <source>
        <dbReference type="Proteomes" id="UP001311915"/>
    </source>
</evidence>
<accession>A0AAV9KFW8</accession>
<organism evidence="2 3">
    <name type="scientific">Solanum pinnatisectum</name>
    <name type="common">tansyleaf nightshade</name>
    <dbReference type="NCBI Taxonomy" id="50273"/>
    <lineage>
        <taxon>Eukaryota</taxon>
        <taxon>Viridiplantae</taxon>
        <taxon>Streptophyta</taxon>
        <taxon>Embryophyta</taxon>
        <taxon>Tracheophyta</taxon>
        <taxon>Spermatophyta</taxon>
        <taxon>Magnoliopsida</taxon>
        <taxon>eudicotyledons</taxon>
        <taxon>Gunneridae</taxon>
        <taxon>Pentapetalae</taxon>
        <taxon>asterids</taxon>
        <taxon>lamiids</taxon>
        <taxon>Solanales</taxon>
        <taxon>Solanaceae</taxon>
        <taxon>Solanoideae</taxon>
        <taxon>Solaneae</taxon>
        <taxon>Solanum</taxon>
    </lineage>
</organism>
<dbReference type="EMBL" id="JAWPEI010000011">
    <property type="protein sequence ID" value="KAK4712331.1"/>
    <property type="molecule type" value="Genomic_DNA"/>
</dbReference>
<name>A0AAV9KFW8_9SOLN</name>
<keyword evidence="3" id="KW-1185">Reference proteome</keyword>
<sequence>MCFSRISCGVKLVFNGTCTIGALSFSLLRILSRISGLEVTLSMRAIVEYQSAPPFYHGKKKFFATSEFSRKAAGNKNIKTVHDVPLRPETRAVRRLHHSIEAICLELPRQSSHQCDQWKVVVMVSSVRLKLVNIWNSKLQALGECTSTQDEESKRKSCPRSNSKLGWICNIHSQASRSFTKWIINSTPSVNRVLNNKAYKE</sequence>
<keyword evidence="1" id="KW-1133">Transmembrane helix</keyword>
<keyword evidence="1" id="KW-0472">Membrane</keyword>
<dbReference type="AlphaFoldDB" id="A0AAV9KFW8"/>
<keyword evidence="1" id="KW-0812">Transmembrane</keyword>
<evidence type="ECO:0000256" key="1">
    <source>
        <dbReference type="SAM" id="Phobius"/>
    </source>
</evidence>
<evidence type="ECO:0000313" key="2">
    <source>
        <dbReference type="EMBL" id="KAK4712331.1"/>
    </source>
</evidence>